<keyword evidence="1" id="KW-1133">Transmembrane helix</keyword>
<reference evidence="2" key="1">
    <citation type="submission" date="2021-08" db="EMBL/GenBank/DDBJ databases">
        <authorList>
            <person name="Misof B."/>
            <person name="Oliver O."/>
            <person name="Podsiadlowski L."/>
            <person name="Donath A."/>
            <person name="Peters R."/>
            <person name="Mayer C."/>
            <person name="Rust J."/>
            <person name="Gunkel S."/>
            <person name="Lesny P."/>
            <person name="Martin S."/>
            <person name="Oeyen J.P."/>
            <person name="Petersen M."/>
            <person name="Panagiotis P."/>
            <person name="Wilbrandt J."/>
            <person name="Tanja T."/>
        </authorList>
    </citation>
    <scope>NUCLEOTIDE SEQUENCE</scope>
    <source>
        <strain evidence="2">GBR_01_08_01A</strain>
        <tissue evidence="2">Thorax + abdomen</tissue>
    </source>
</reference>
<evidence type="ECO:0000313" key="3">
    <source>
        <dbReference type="Proteomes" id="UP001258017"/>
    </source>
</evidence>
<keyword evidence="3" id="KW-1185">Reference proteome</keyword>
<dbReference type="AlphaFoldDB" id="A0AAD9RUS6"/>
<accession>A0AAD9RUS6</accession>
<organism evidence="2 3">
    <name type="scientific">Odynerus spinipes</name>
    <dbReference type="NCBI Taxonomy" id="1348599"/>
    <lineage>
        <taxon>Eukaryota</taxon>
        <taxon>Metazoa</taxon>
        <taxon>Ecdysozoa</taxon>
        <taxon>Arthropoda</taxon>
        <taxon>Hexapoda</taxon>
        <taxon>Insecta</taxon>
        <taxon>Pterygota</taxon>
        <taxon>Neoptera</taxon>
        <taxon>Endopterygota</taxon>
        <taxon>Hymenoptera</taxon>
        <taxon>Apocrita</taxon>
        <taxon>Aculeata</taxon>
        <taxon>Vespoidea</taxon>
        <taxon>Vespidae</taxon>
        <taxon>Eumeninae</taxon>
        <taxon>Odynerus</taxon>
    </lineage>
</organism>
<dbReference type="EMBL" id="JAIFRP010000013">
    <property type="protein sequence ID" value="KAK2586335.1"/>
    <property type="molecule type" value="Genomic_DNA"/>
</dbReference>
<reference evidence="2" key="2">
    <citation type="journal article" date="2023" name="Commun. Biol.">
        <title>Intrasexual cuticular hydrocarbon dimorphism in a wasp sheds light on hydrocarbon biosynthesis genes in Hymenoptera.</title>
        <authorList>
            <person name="Moris V.C."/>
            <person name="Podsiadlowski L."/>
            <person name="Martin S."/>
            <person name="Oeyen J.P."/>
            <person name="Donath A."/>
            <person name="Petersen M."/>
            <person name="Wilbrandt J."/>
            <person name="Misof B."/>
            <person name="Liedtke D."/>
            <person name="Thamm M."/>
            <person name="Scheiner R."/>
            <person name="Schmitt T."/>
            <person name="Niehuis O."/>
        </authorList>
    </citation>
    <scope>NUCLEOTIDE SEQUENCE</scope>
    <source>
        <strain evidence="2">GBR_01_08_01A</strain>
    </source>
</reference>
<name>A0AAD9RUS6_9HYME</name>
<gene>
    <name evidence="2" type="ORF">KPH14_010629</name>
</gene>
<comment type="caution">
    <text evidence="2">The sequence shown here is derived from an EMBL/GenBank/DDBJ whole genome shotgun (WGS) entry which is preliminary data.</text>
</comment>
<proteinExistence type="predicted"/>
<feature type="transmembrane region" description="Helical" evidence="1">
    <location>
        <begin position="60"/>
        <end position="81"/>
    </location>
</feature>
<evidence type="ECO:0000313" key="2">
    <source>
        <dbReference type="EMBL" id="KAK2586335.1"/>
    </source>
</evidence>
<keyword evidence="1" id="KW-0472">Membrane</keyword>
<evidence type="ECO:0000256" key="1">
    <source>
        <dbReference type="SAM" id="Phobius"/>
    </source>
</evidence>
<sequence length="82" mass="9535">MGNDQLVDQQFIAIYDQCKTGFGLLNIKVLRLAVKWNLAPCERYLSSTLEDCHTYTKPRLLFAFFTEVLLVTSWCYLLPLLM</sequence>
<dbReference type="Proteomes" id="UP001258017">
    <property type="component" value="Unassembled WGS sequence"/>
</dbReference>
<protein>
    <submittedName>
        <fullName evidence="2">Uncharacterized protein</fullName>
    </submittedName>
</protein>
<keyword evidence="1" id="KW-0812">Transmembrane</keyword>